<dbReference type="GO" id="GO:0003677">
    <property type="term" value="F:DNA binding"/>
    <property type="evidence" value="ECO:0007669"/>
    <property type="project" value="UniProtKB-KW"/>
</dbReference>
<feature type="coiled-coil region" evidence="5">
    <location>
        <begin position="183"/>
        <end position="210"/>
    </location>
</feature>
<dbReference type="GO" id="GO:0016987">
    <property type="term" value="F:sigma factor activity"/>
    <property type="evidence" value="ECO:0007669"/>
    <property type="project" value="UniProtKB-KW"/>
</dbReference>
<dbReference type="NCBIfam" id="NF006148">
    <property type="entry name" value="PRK08295.1-5"/>
    <property type="match status" value="1"/>
</dbReference>
<proteinExistence type="predicted"/>
<dbReference type="SUPFAM" id="SSF88659">
    <property type="entry name" value="Sigma3 and sigma4 domains of RNA polymerase sigma factors"/>
    <property type="match status" value="1"/>
</dbReference>
<dbReference type="Gene3D" id="1.10.10.10">
    <property type="entry name" value="Winged helix-like DNA-binding domain superfamily/Winged helix DNA-binding domain"/>
    <property type="match status" value="1"/>
</dbReference>
<dbReference type="AlphaFoldDB" id="A0A366ICM1"/>
<protein>
    <submittedName>
        <fullName evidence="7">RNA polymerase sigma-30 (SigH) subunit</fullName>
    </submittedName>
</protein>
<evidence type="ECO:0000256" key="2">
    <source>
        <dbReference type="ARBA" id="ARBA00023082"/>
    </source>
</evidence>
<dbReference type="InterPro" id="IPR007627">
    <property type="entry name" value="RNA_pol_sigma70_r2"/>
</dbReference>
<dbReference type="NCBIfam" id="NF006147">
    <property type="entry name" value="PRK08295.1-4"/>
    <property type="match status" value="1"/>
</dbReference>
<dbReference type="Pfam" id="PF04542">
    <property type="entry name" value="Sigma70_r2"/>
    <property type="match status" value="1"/>
</dbReference>
<evidence type="ECO:0000256" key="4">
    <source>
        <dbReference type="ARBA" id="ARBA00023163"/>
    </source>
</evidence>
<keyword evidence="8" id="KW-1185">Reference proteome</keyword>
<gene>
    <name evidence="7" type="ORF">DES36_10483</name>
</gene>
<organism evidence="7 8">
    <name type="scientific">Alkalibaculum bacchi</name>
    <dbReference type="NCBI Taxonomy" id="645887"/>
    <lineage>
        <taxon>Bacteria</taxon>
        <taxon>Bacillati</taxon>
        <taxon>Bacillota</taxon>
        <taxon>Clostridia</taxon>
        <taxon>Eubacteriales</taxon>
        <taxon>Eubacteriaceae</taxon>
        <taxon>Alkalibaculum</taxon>
    </lineage>
</organism>
<dbReference type="PANTHER" id="PTHR30385:SF1">
    <property type="entry name" value="RNA POLYMERASE SIGMA-H FACTOR"/>
    <property type="match status" value="1"/>
</dbReference>
<keyword evidence="5" id="KW-0175">Coiled coil</keyword>
<sequence>MNANLLQVENVLSNYPDEKLALMSREGDRKAEELLFERYRNFVKLKTSSFFLAGADKEDIIQEGMIGLFKSIRDFNPDRCGSFRAFAELCIQRQIISAVKASTRQKHNPLNSSISLDMPIYNEKSHISLIDAIINEQDAGPEAIIIGREQAGDIEEKIYKVLSELERTVLLSYINGKSYYEIARDLDKQVKCIDNALQRVKRKLENYLKEKLIEDMHT</sequence>
<dbReference type="PIRSF" id="PIRSF002939">
    <property type="entry name" value="RNA_polymerase_sigma-H_factor"/>
    <property type="match status" value="1"/>
</dbReference>
<dbReference type="InterPro" id="IPR013249">
    <property type="entry name" value="RNA_pol_sigma70_r4_t2"/>
</dbReference>
<dbReference type="Proteomes" id="UP000253490">
    <property type="component" value="Unassembled WGS sequence"/>
</dbReference>
<name>A0A366ICM1_9FIRM</name>
<feature type="domain" description="RNA polymerase sigma-70" evidence="6">
    <location>
        <begin position="59"/>
        <end position="72"/>
    </location>
</feature>
<dbReference type="NCBIfam" id="NF006145">
    <property type="entry name" value="PRK08295.1-2"/>
    <property type="match status" value="1"/>
</dbReference>
<comment type="caution">
    <text evidence="7">The sequence shown here is derived from an EMBL/GenBank/DDBJ whole genome shotgun (WGS) entry which is preliminary data.</text>
</comment>
<evidence type="ECO:0000256" key="5">
    <source>
        <dbReference type="SAM" id="Coils"/>
    </source>
</evidence>
<evidence type="ECO:0000259" key="6">
    <source>
        <dbReference type="PROSITE" id="PS00715"/>
    </source>
</evidence>
<dbReference type="Gene3D" id="1.10.1740.10">
    <property type="match status" value="1"/>
</dbReference>
<dbReference type="NCBIfam" id="TIGR02937">
    <property type="entry name" value="sigma70-ECF"/>
    <property type="match status" value="1"/>
</dbReference>
<dbReference type="PROSITE" id="PS00715">
    <property type="entry name" value="SIGMA70_1"/>
    <property type="match status" value="1"/>
</dbReference>
<dbReference type="PANTHER" id="PTHR30385">
    <property type="entry name" value="SIGMA FACTOR F FLAGELLAR"/>
    <property type="match status" value="1"/>
</dbReference>
<dbReference type="RefSeq" id="WP_278278689.1">
    <property type="nucleotide sequence ID" value="NZ_QNRX01000004.1"/>
</dbReference>
<evidence type="ECO:0000313" key="8">
    <source>
        <dbReference type="Proteomes" id="UP000253490"/>
    </source>
</evidence>
<evidence type="ECO:0000256" key="1">
    <source>
        <dbReference type="ARBA" id="ARBA00023015"/>
    </source>
</evidence>
<dbReference type="Pfam" id="PF08281">
    <property type="entry name" value="Sigma70_r4_2"/>
    <property type="match status" value="1"/>
</dbReference>
<keyword evidence="1" id="KW-0805">Transcription regulation</keyword>
<dbReference type="InterPro" id="IPR016371">
    <property type="entry name" value="RNA_pol_sigma-H_factor"/>
</dbReference>
<keyword evidence="3" id="KW-0238">DNA-binding</keyword>
<evidence type="ECO:0000313" key="7">
    <source>
        <dbReference type="EMBL" id="RBP67383.1"/>
    </source>
</evidence>
<dbReference type="InterPro" id="IPR013324">
    <property type="entry name" value="RNA_pol_sigma_r3/r4-like"/>
</dbReference>
<dbReference type="SUPFAM" id="SSF88946">
    <property type="entry name" value="Sigma2 domain of RNA polymerase sigma factors"/>
    <property type="match status" value="1"/>
</dbReference>
<dbReference type="InterPro" id="IPR000943">
    <property type="entry name" value="RNA_pol_sigma70"/>
</dbReference>
<dbReference type="InterPro" id="IPR014284">
    <property type="entry name" value="RNA_pol_sigma-70_dom"/>
</dbReference>
<dbReference type="EMBL" id="QNRX01000004">
    <property type="protein sequence ID" value="RBP67383.1"/>
    <property type="molecule type" value="Genomic_DNA"/>
</dbReference>
<keyword evidence="4" id="KW-0804">Transcription</keyword>
<reference evidence="7 8" key="1">
    <citation type="submission" date="2018-06" db="EMBL/GenBank/DDBJ databases">
        <title>Genomic Encyclopedia of Type Strains, Phase IV (KMG-IV): sequencing the most valuable type-strain genomes for metagenomic binning, comparative biology and taxonomic classification.</title>
        <authorList>
            <person name="Goeker M."/>
        </authorList>
    </citation>
    <scope>NUCLEOTIDE SEQUENCE [LARGE SCALE GENOMIC DNA]</scope>
    <source>
        <strain evidence="7 8">DSM 22112</strain>
    </source>
</reference>
<dbReference type="InterPro" id="IPR013325">
    <property type="entry name" value="RNA_pol_sigma_r2"/>
</dbReference>
<evidence type="ECO:0000256" key="3">
    <source>
        <dbReference type="ARBA" id="ARBA00023125"/>
    </source>
</evidence>
<keyword evidence="2" id="KW-0731">Sigma factor</keyword>
<dbReference type="GO" id="GO:0006352">
    <property type="term" value="P:DNA-templated transcription initiation"/>
    <property type="evidence" value="ECO:0007669"/>
    <property type="project" value="InterPro"/>
</dbReference>
<accession>A0A366ICM1</accession>
<dbReference type="InterPro" id="IPR036388">
    <property type="entry name" value="WH-like_DNA-bd_sf"/>
</dbReference>